<dbReference type="Proteomes" id="UP000276741">
    <property type="component" value="Chromosome"/>
</dbReference>
<keyword evidence="3" id="KW-1185">Reference proteome</keyword>
<dbReference type="EMBL" id="AP018553">
    <property type="protein sequence ID" value="BBD73580.1"/>
    <property type="molecule type" value="Genomic_DNA"/>
</dbReference>
<protein>
    <submittedName>
        <fullName evidence="1">Uncharacterized protein</fullName>
    </submittedName>
</protein>
<gene>
    <name evidence="2" type="ORF">GCM10007116_18620</name>
    <name evidence="1" type="ORF">HS1genome_1969</name>
</gene>
<sequence length="74" mass="8702">MILDSIGVMKDCVYVACGNASFNEYVEVILGKVGELNFEEGHWELHRLAMGLVVKWLTCRWELQPRERRKRHQL</sequence>
<reference evidence="1" key="3">
    <citation type="journal article" date="2019" name="BMC Res. Notes">
        <title>Complete genome sequence of the Sulfodiicoccus acidiphilus strain HS-1T, the first crenarchaeon that lacks polB3, isolated from an acidic hot spring in Ohwaku-dani, Hakone, Japan.</title>
        <authorList>
            <person name="Sakai H.D."/>
            <person name="Kurosawa N."/>
        </authorList>
    </citation>
    <scope>NUCLEOTIDE SEQUENCE</scope>
    <source>
        <strain evidence="1">HS-1</strain>
    </source>
</reference>
<dbReference type="EMBL" id="BMQS01000020">
    <property type="protein sequence ID" value="GGU01718.1"/>
    <property type="molecule type" value="Genomic_DNA"/>
</dbReference>
<name>A0A348B5X8_9CREN</name>
<reference evidence="3" key="2">
    <citation type="submission" date="2018-04" db="EMBL/GenBank/DDBJ databases">
        <title>Complete genome sequence of Sulfodiicoccus acidiphilus strain HS-1.</title>
        <authorList>
            <person name="Sakai H.D."/>
            <person name="Kurosawa N."/>
        </authorList>
    </citation>
    <scope>NUCLEOTIDE SEQUENCE [LARGE SCALE GENOMIC DNA]</scope>
    <source>
        <strain evidence="3">HS-1</strain>
    </source>
</reference>
<organism evidence="1 3">
    <name type="scientific">Sulfodiicoccus acidiphilus</name>
    <dbReference type="NCBI Taxonomy" id="1670455"/>
    <lineage>
        <taxon>Archaea</taxon>
        <taxon>Thermoproteota</taxon>
        <taxon>Thermoprotei</taxon>
        <taxon>Sulfolobales</taxon>
        <taxon>Sulfolobaceae</taxon>
        <taxon>Sulfodiicoccus</taxon>
    </lineage>
</organism>
<reference evidence="2" key="4">
    <citation type="submission" date="2020-09" db="EMBL/GenBank/DDBJ databases">
        <authorList>
            <person name="Sun Q."/>
            <person name="Ohkuma M."/>
        </authorList>
    </citation>
    <scope>NUCLEOTIDE SEQUENCE</scope>
    <source>
        <strain evidence="2">JCM 31740</strain>
    </source>
</reference>
<evidence type="ECO:0000313" key="3">
    <source>
        <dbReference type="Proteomes" id="UP000276741"/>
    </source>
</evidence>
<dbReference type="Proteomes" id="UP000616143">
    <property type="component" value="Unassembled WGS sequence"/>
</dbReference>
<dbReference type="KEGG" id="sacd:HS1genome_1969"/>
<accession>A0A348B5X8</accession>
<reference evidence="2" key="1">
    <citation type="journal article" date="2014" name="Int. J. Syst. Evol. Microbiol.">
        <title>Complete genome sequence of Corynebacterium casei LMG S-19264T (=DSM 44701T), isolated from a smear-ripened cheese.</title>
        <authorList>
            <consortium name="US DOE Joint Genome Institute (JGI-PGF)"/>
            <person name="Walter F."/>
            <person name="Albersmeier A."/>
            <person name="Kalinowski J."/>
            <person name="Ruckert C."/>
        </authorList>
    </citation>
    <scope>NUCLEOTIDE SEQUENCE</scope>
    <source>
        <strain evidence="2">JCM 31740</strain>
    </source>
</reference>
<proteinExistence type="predicted"/>
<dbReference type="AlphaFoldDB" id="A0A348B5X8"/>
<evidence type="ECO:0000313" key="2">
    <source>
        <dbReference type="EMBL" id="GGU01718.1"/>
    </source>
</evidence>
<evidence type="ECO:0000313" key="1">
    <source>
        <dbReference type="EMBL" id="BBD73580.1"/>
    </source>
</evidence>